<gene>
    <name evidence="2" type="ORF">DGQ38_06565</name>
</gene>
<dbReference type="PROSITE" id="PS51257">
    <property type="entry name" value="PROKAR_LIPOPROTEIN"/>
    <property type="match status" value="1"/>
</dbReference>
<feature type="chain" id="PRO_5017590895" description="DUF4625 domain-containing protein" evidence="1">
    <location>
        <begin position="24"/>
        <end position="388"/>
    </location>
</feature>
<accession>A0A3D5IZ93</accession>
<evidence type="ECO:0000313" key="2">
    <source>
        <dbReference type="EMBL" id="HCV80698.1"/>
    </source>
</evidence>
<evidence type="ECO:0008006" key="4">
    <source>
        <dbReference type="Google" id="ProtNLM"/>
    </source>
</evidence>
<evidence type="ECO:0000256" key="1">
    <source>
        <dbReference type="SAM" id="SignalP"/>
    </source>
</evidence>
<dbReference type="EMBL" id="DPMF01000152">
    <property type="protein sequence ID" value="HCV80698.1"/>
    <property type="molecule type" value="Genomic_DNA"/>
</dbReference>
<protein>
    <recommendedName>
        <fullName evidence="4">DUF4625 domain-containing protein</fullName>
    </recommendedName>
</protein>
<feature type="signal peptide" evidence="1">
    <location>
        <begin position="1"/>
        <end position="23"/>
    </location>
</feature>
<dbReference type="RefSeq" id="WP_272957623.1">
    <property type="nucleotide sequence ID" value="NZ_CAJXAW010000031.1"/>
</dbReference>
<reference evidence="2 3" key="1">
    <citation type="journal article" date="2018" name="Nat. Biotechnol.">
        <title>A standardized bacterial taxonomy based on genome phylogeny substantially revises the tree of life.</title>
        <authorList>
            <person name="Parks D.H."/>
            <person name="Chuvochina M."/>
            <person name="Waite D.W."/>
            <person name="Rinke C."/>
            <person name="Skarshewski A."/>
            <person name="Chaumeil P.A."/>
            <person name="Hugenholtz P."/>
        </authorList>
    </citation>
    <scope>NUCLEOTIDE SEQUENCE [LARGE SCALE GENOMIC DNA]</scope>
    <source>
        <strain evidence="2">UBA9359</strain>
    </source>
</reference>
<keyword evidence="1" id="KW-0732">Signal</keyword>
<evidence type="ECO:0000313" key="3">
    <source>
        <dbReference type="Proteomes" id="UP000264330"/>
    </source>
</evidence>
<comment type="caution">
    <text evidence="2">The sequence shown here is derived from an EMBL/GenBank/DDBJ whole genome shotgun (WGS) entry which is preliminary data.</text>
</comment>
<dbReference type="Proteomes" id="UP000264330">
    <property type="component" value="Unassembled WGS sequence"/>
</dbReference>
<dbReference type="AlphaFoldDB" id="A0A3D5IZ93"/>
<proteinExistence type="predicted"/>
<dbReference type="Gene3D" id="2.60.40.2710">
    <property type="match status" value="1"/>
</dbReference>
<name>A0A3D5IZ93_9FLAO</name>
<sequence>MTKFYVKRMGQFALLLFLFSACDSDDDFMIDTGAEKVPEPPKEIEPVGYLAPLQLPDTIKLTYGEDFIGKLPEEYQSQNVSFELQFHSENIEISSEKNLEQVLGTGVYVEETTNKLMIDSQQLYPNNFSSSVNGNRLPGAYEVTLTASASPTYLPVSKTFFLKIAPASVQIEEMDNSMAIPFAYQMYKDSDAITYHLSTAGLGLENTKWQLHQNGRPDQKVILQDNKVSFAEKPGDPDQEAEWTYDLVVSLERNGFTLATRQFRIRFIPEIKFLYGMYYADLNLTIYTNRLHIPLHKAYQSSAPQIYPEKYKKSFSILSIEKDGTVFSNEEEIISIDPETGQVKVAHNHSLNAGEYLIKVEAQTTTGLSFETNLTLIMSQTSEDNHEH</sequence>
<organism evidence="2 3">
    <name type="scientific">Zunongwangia profunda</name>
    <dbReference type="NCBI Taxonomy" id="398743"/>
    <lineage>
        <taxon>Bacteria</taxon>
        <taxon>Pseudomonadati</taxon>
        <taxon>Bacteroidota</taxon>
        <taxon>Flavobacteriia</taxon>
        <taxon>Flavobacteriales</taxon>
        <taxon>Flavobacteriaceae</taxon>
        <taxon>Zunongwangia</taxon>
    </lineage>
</organism>